<dbReference type="NCBIfam" id="TIGR01451">
    <property type="entry name" value="B_ant_repeat"/>
    <property type="match status" value="1"/>
</dbReference>
<dbReference type="InterPro" id="IPR047589">
    <property type="entry name" value="DUF11_rpt"/>
</dbReference>
<evidence type="ECO:0000313" key="2">
    <source>
        <dbReference type="EMBL" id="QDV37911.1"/>
    </source>
</evidence>
<proteinExistence type="predicted"/>
<reference evidence="2 3" key="1">
    <citation type="submission" date="2019-02" db="EMBL/GenBank/DDBJ databases">
        <title>Deep-cultivation of Planctomycetes and their phenomic and genomic characterization uncovers novel biology.</title>
        <authorList>
            <person name="Wiegand S."/>
            <person name="Jogler M."/>
            <person name="Boedeker C."/>
            <person name="Pinto D."/>
            <person name="Vollmers J."/>
            <person name="Rivas-Marin E."/>
            <person name="Kohn T."/>
            <person name="Peeters S.H."/>
            <person name="Heuer A."/>
            <person name="Rast P."/>
            <person name="Oberbeckmann S."/>
            <person name="Bunk B."/>
            <person name="Jeske O."/>
            <person name="Meyerdierks A."/>
            <person name="Storesund J.E."/>
            <person name="Kallscheuer N."/>
            <person name="Luecker S."/>
            <person name="Lage O.M."/>
            <person name="Pohl T."/>
            <person name="Merkel B.J."/>
            <person name="Hornburger P."/>
            <person name="Mueller R.-W."/>
            <person name="Bruemmer F."/>
            <person name="Labrenz M."/>
            <person name="Spormann A.M."/>
            <person name="Op den Camp H."/>
            <person name="Overmann J."/>
            <person name="Amann R."/>
            <person name="Jetten M.S.M."/>
            <person name="Mascher T."/>
            <person name="Medema M.H."/>
            <person name="Devos D.P."/>
            <person name="Kaster A.-K."/>
            <person name="Ovreas L."/>
            <person name="Rohde M."/>
            <person name="Galperin M.Y."/>
            <person name="Jogler C."/>
        </authorList>
    </citation>
    <scope>NUCLEOTIDE SEQUENCE [LARGE SCALE GENOMIC DNA]</scope>
    <source>
        <strain evidence="2 3">ElP</strain>
    </source>
</reference>
<protein>
    <recommendedName>
        <fullName evidence="4">DUF11 domain-containing protein</fullName>
    </recommendedName>
</protein>
<dbReference type="RefSeq" id="WP_145276031.1">
    <property type="nucleotide sequence ID" value="NZ_CP036426.1"/>
</dbReference>
<organism evidence="2 3">
    <name type="scientific">Tautonia plasticadhaerens</name>
    <dbReference type="NCBI Taxonomy" id="2527974"/>
    <lineage>
        <taxon>Bacteria</taxon>
        <taxon>Pseudomonadati</taxon>
        <taxon>Planctomycetota</taxon>
        <taxon>Planctomycetia</taxon>
        <taxon>Isosphaerales</taxon>
        <taxon>Isosphaeraceae</taxon>
        <taxon>Tautonia</taxon>
    </lineage>
</organism>
<evidence type="ECO:0008006" key="4">
    <source>
        <dbReference type="Google" id="ProtNLM"/>
    </source>
</evidence>
<feature type="signal peptide" evidence="1">
    <location>
        <begin position="1"/>
        <end position="31"/>
    </location>
</feature>
<accession>A0A518HAN2</accession>
<sequence length="593" mass="61425" precursor="true">MLRPRRTGPAATAALLLAVALAAGATPRAAAARQAVPGEPAGLAVIGDPAAPAPAPIPGVPVLPPQIQVVRLSGPPGTAIEVLEPTPMPLPVPEDEAGGGVTVGLQVGVGYRLRLSNLPNRPDAELFPVIEVVGHLHRPSDVDPARFPIRVVFGLGDLIDVVDDGKLVTHVVYLEDPDQALPLSLPGHMIPTTTVSPGEDPLRVADALGRVMAIVRIGGRTPTPGEPIGFGAAGFGVGPCPFEPMAGGGRCGIPVCPPLEPAHPPTPLFPGDEYLCDGGDHGGKAGIGPDGRVVGVDPKDSMVRFNAGIKPRILPTNTVCLYSPRFALVRASLGPNENTMVTVPRGAEALARQQVEETARTPVKVAQTLSANAARARQRASASQGRTPPITHVEVRVLNALSEVVVLDEERRVQGAQVERGQVTAITEQKDVAPLGIKTAEGPVITGIIQGASQAVVAWKPDEVAGIEPPPDLPGLAVVKESDTAVAEAGQVVTFTIRWRNMGNTPISDVSVVDSLLPRFEYLPGSARGPSGSVFTAAEDPSDILGVEGGQSEEGIDFLAAENAVGSTELRWDLPSAIMPGEEGAVSFQARVR</sequence>
<keyword evidence="3" id="KW-1185">Reference proteome</keyword>
<feature type="chain" id="PRO_5022105541" description="DUF11 domain-containing protein" evidence="1">
    <location>
        <begin position="32"/>
        <end position="593"/>
    </location>
</feature>
<keyword evidence="1" id="KW-0732">Signal</keyword>
<dbReference type="InterPro" id="IPR006311">
    <property type="entry name" value="TAT_signal"/>
</dbReference>
<dbReference type="PROSITE" id="PS51318">
    <property type="entry name" value="TAT"/>
    <property type="match status" value="1"/>
</dbReference>
<dbReference type="EMBL" id="CP036426">
    <property type="protein sequence ID" value="QDV37911.1"/>
    <property type="molecule type" value="Genomic_DNA"/>
</dbReference>
<dbReference type="OrthoDB" id="252486at2"/>
<evidence type="ECO:0000313" key="3">
    <source>
        <dbReference type="Proteomes" id="UP000317835"/>
    </source>
</evidence>
<dbReference type="AlphaFoldDB" id="A0A518HAN2"/>
<gene>
    <name evidence="2" type="ORF">ElP_58580</name>
</gene>
<dbReference type="KEGG" id="tpla:ElP_58580"/>
<name>A0A518HAN2_9BACT</name>
<evidence type="ECO:0000256" key="1">
    <source>
        <dbReference type="SAM" id="SignalP"/>
    </source>
</evidence>
<dbReference type="Proteomes" id="UP000317835">
    <property type="component" value="Chromosome"/>
</dbReference>